<dbReference type="AlphaFoldDB" id="W4G4C8"/>
<gene>
    <name evidence="1" type="ORF">H257_11058</name>
</gene>
<protein>
    <submittedName>
        <fullName evidence="1">Uncharacterized protein</fullName>
    </submittedName>
</protein>
<accession>W4G4C8</accession>
<evidence type="ECO:0000313" key="1">
    <source>
        <dbReference type="EMBL" id="ETV74540.1"/>
    </source>
</evidence>
<name>W4G4C8_APHAT</name>
<dbReference type="VEuPathDB" id="FungiDB:H257_11058"/>
<organism evidence="1">
    <name type="scientific">Aphanomyces astaci</name>
    <name type="common">Crayfish plague agent</name>
    <dbReference type="NCBI Taxonomy" id="112090"/>
    <lineage>
        <taxon>Eukaryota</taxon>
        <taxon>Sar</taxon>
        <taxon>Stramenopiles</taxon>
        <taxon>Oomycota</taxon>
        <taxon>Saprolegniomycetes</taxon>
        <taxon>Saprolegniales</taxon>
        <taxon>Verrucalvaceae</taxon>
        <taxon>Aphanomyces</taxon>
    </lineage>
</organism>
<reference evidence="1" key="1">
    <citation type="submission" date="2013-12" db="EMBL/GenBank/DDBJ databases">
        <title>The Genome Sequence of Aphanomyces astaci APO3.</title>
        <authorList>
            <consortium name="The Broad Institute Genomics Platform"/>
            <person name="Russ C."/>
            <person name="Tyler B."/>
            <person name="van West P."/>
            <person name="Dieguez-Uribeondo J."/>
            <person name="Young S.K."/>
            <person name="Zeng Q."/>
            <person name="Gargeya S."/>
            <person name="Fitzgerald M."/>
            <person name="Abouelleil A."/>
            <person name="Alvarado L."/>
            <person name="Chapman S.B."/>
            <person name="Gainer-Dewar J."/>
            <person name="Goldberg J."/>
            <person name="Griggs A."/>
            <person name="Gujja S."/>
            <person name="Hansen M."/>
            <person name="Howarth C."/>
            <person name="Imamovic A."/>
            <person name="Ireland A."/>
            <person name="Larimer J."/>
            <person name="McCowan C."/>
            <person name="Murphy C."/>
            <person name="Pearson M."/>
            <person name="Poon T.W."/>
            <person name="Priest M."/>
            <person name="Roberts A."/>
            <person name="Saif S."/>
            <person name="Shea T."/>
            <person name="Sykes S."/>
            <person name="Wortman J."/>
            <person name="Nusbaum C."/>
            <person name="Birren B."/>
        </authorList>
    </citation>
    <scope>NUCLEOTIDE SEQUENCE [LARGE SCALE GENOMIC DNA]</scope>
    <source>
        <strain evidence="1">APO3</strain>
    </source>
</reference>
<dbReference type="GeneID" id="20813054"/>
<dbReference type="RefSeq" id="XP_009836198.1">
    <property type="nucleotide sequence ID" value="XM_009837896.1"/>
</dbReference>
<proteinExistence type="predicted"/>
<sequence>MHATTVPRLVRVEAVVVNDRPHLVEVAVVVPLLAPRGRQRRVRVGRILGRVFRQQRRKRNVPRRVVALRLGRGQEQVLALQMTDLLDHGPVLVLVDVVGMALPHLGLALGGRGVGIQTHVRVRGVLDAVIGHVHVPPLVGVSAVARPRVDPVLAVLGVRVEALALVAVAAELLGVLVE</sequence>
<dbReference type="EMBL" id="KI913144">
    <property type="protein sequence ID" value="ETV74540.1"/>
    <property type="molecule type" value="Genomic_DNA"/>
</dbReference>